<evidence type="ECO:0000313" key="8">
    <source>
        <dbReference type="EMBL" id="CTQ50306.1"/>
    </source>
</evidence>
<dbReference type="PANTHER" id="PTHR36507:SF1">
    <property type="entry name" value="BLL1555 PROTEIN"/>
    <property type="match status" value="1"/>
</dbReference>
<feature type="binding site" evidence="5">
    <location>
        <position position="105"/>
    </location>
    <ligand>
        <name>Cu cation</name>
        <dbReference type="ChEBI" id="CHEBI:23378"/>
    </ligand>
</feature>
<evidence type="ECO:0000313" key="9">
    <source>
        <dbReference type="Proteomes" id="UP000049222"/>
    </source>
</evidence>
<dbReference type="PROSITE" id="PS51318">
    <property type="entry name" value="TAT"/>
    <property type="match status" value="1"/>
</dbReference>
<protein>
    <submittedName>
        <fullName evidence="8">Amicyanin</fullName>
    </submittedName>
</protein>
<accession>A0A0M6YMP1</accession>
<keyword evidence="5" id="KW-0479">Metal-binding</keyword>
<keyword evidence="2" id="KW-0813">Transport</keyword>
<dbReference type="PANTHER" id="PTHR36507">
    <property type="entry name" value="BLL1555 PROTEIN"/>
    <property type="match status" value="1"/>
</dbReference>
<evidence type="ECO:0000256" key="4">
    <source>
        <dbReference type="ARBA" id="ARBA00022982"/>
    </source>
</evidence>
<dbReference type="EMBL" id="CXSU01000012">
    <property type="protein sequence ID" value="CTQ50306.1"/>
    <property type="molecule type" value="Genomic_DNA"/>
</dbReference>
<feature type="binding site" evidence="5">
    <location>
        <position position="108"/>
    </location>
    <ligand>
        <name>Cu cation</name>
        <dbReference type="ChEBI" id="CHEBI:23378"/>
    </ligand>
</feature>
<dbReference type="InterPro" id="IPR019546">
    <property type="entry name" value="TAT_signal_bac_arc"/>
</dbReference>
<feature type="signal peptide" evidence="6">
    <location>
        <begin position="1"/>
        <end position="22"/>
    </location>
</feature>
<dbReference type="AlphaFoldDB" id="A0A0M6YMP1"/>
<name>A0A0M6YMP1_9RHOB</name>
<dbReference type="PRINTS" id="PR00155">
    <property type="entry name" value="AMICYANIN"/>
</dbReference>
<keyword evidence="4" id="KW-0249">Electron transport</keyword>
<feature type="domain" description="EfeO-type cupredoxin-like" evidence="7">
    <location>
        <begin position="18"/>
        <end position="117"/>
    </location>
</feature>
<dbReference type="InterPro" id="IPR002386">
    <property type="entry name" value="Amicyanin/Pseudoazurin"/>
</dbReference>
<comment type="cofactor">
    <cofactor evidence="5">
        <name>Cu cation</name>
        <dbReference type="ChEBI" id="CHEBI:23378"/>
    </cofactor>
    <text evidence="5">Binds 1 copper ion per subunit.</text>
</comment>
<dbReference type="InterPro" id="IPR035668">
    <property type="entry name" value="Amicyanin"/>
</dbReference>
<dbReference type="InterPro" id="IPR006311">
    <property type="entry name" value="TAT_signal"/>
</dbReference>
<dbReference type="Proteomes" id="UP000049222">
    <property type="component" value="Unassembled WGS sequence"/>
</dbReference>
<dbReference type="OrthoDB" id="7510199at2"/>
<feature type="binding site" evidence="5">
    <location>
        <position position="111"/>
    </location>
    <ligand>
        <name>Cu cation</name>
        <dbReference type="ChEBI" id="CHEBI:23378"/>
    </ligand>
</feature>
<keyword evidence="3" id="KW-0574">Periplasm</keyword>
<feature type="binding site" evidence="5">
    <location>
        <position position="71"/>
    </location>
    <ligand>
        <name>Cu cation</name>
        <dbReference type="ChEBI" id="CHEBI:23378"/>
    </ligand>
</feature>
<comment type="subcellular location">
    <subcellularLocation>
        <location evidence="1">Periplasm</location>
    </subcellularLocation>
</comment>
<dbReference type="NCBIfam" id="TIGR01409">
    <property type="entry name" value="TAT_signal_seq"/>
    <property type="match status" value="1"/>
</dbReference>
<proteinExistence type="predicted"/>
<dbReference type="GO" id="GO:0042597">
    <property type="term" value="C:periplasmic space"/>
    <property type="evidence" value="ECO:0007669"/>
    <property type="project" value="UniProtKB-SubCell"/>
</dbReference>
<evidence type="ECO:0000256" key="1">
    <source>
        <dbReference type="ARBA" id="ARBA00004418"/>
    </source>
</evidence>
<organism evidence="8 9">
    <name type="scientific">Jannaschia donghaensis</name>
    <dbReference type="NCBI Taxonomy" id="420998"/>
    <lineage>
        <taxon>Bacteria</taxon>
        <taxon>Pseudomonadati</taxon>
        <taxon>Pseudomonadota</taxon>
        <taxon>Alphaproteobacteria</taxon>
        <taxon>Rhodobacterales</taxon>
        <taxon>Roseobacteraceae</taxon>
        <taxon>Jannaschia</taxon>
    </lineage>
</organism>
<evidence type="ECO:0000256" key="3">
    <source>
        <dbReference type="ARBA" id="ARBA00022764"/>
    </source>
</evidence>
<evidence type="ECO:0000256" key="2">
    <source>
        <dbReference type="ARBA" id="ARBA00022448"/>
    </source>
</evidence>
<dbReference type="RefSeq" id="WP_083481134.1">
    <property type="nucleotide sequence ID" value="NZ_CXSU01000012.1"/>
</dbReference>
<dbReference type="Pfam" id="PF13473">
    <property type="entry name" value="Cupredoxin_1"/>
    <property type="match status" value="1"/>
</dbReference>
<dbReference type="GO" id="GO:0005507">
    <property type="term" value="F:copper ion binding"/>
    <property type="evidence" value="ECO:0007669"/>
    <property type="project" value="InterPro"/>
</dbReference>
<dbReference type="InterPro" id="IPR028096">
    <property type="entry name" value="EfeO_Cupredoxin"/>
</dbReference>
<evidence type="ECO:0000259" key="7">
    <source>
        <dbReference type="Pfam" id="PF13473"/>
    </source>
</evidence>
<dbReference type="InterPro" id="IPR052721">
    <property type="entry name" value="ET_Amicyanin"/>
</dbReference>
<evidence type="ECO:0000256" key="5">
    <source>
        <dbReference type="PIRSR" id="PIRSR602386-1"/>
    </source>
</evidence>
<reference evidence="8 9" key="1">
    <citation type="submission" date="2015-07" db="EMBL/GenBank/DDBJ databases">
        <authorList>
            <person name="Noorani M."/>
        </authorList>
    </citation>
    <scope>NUCLEOTIDE SEQUENCE [LARGE SCALE GENOMIC DNA]</scope>
    <source>
        <strain evidence="8 9">CECT 7802</strain>
    </source>
</reference>
<gene>
    <name evidence="8" type="primary">mauC</name>
    <name evidence="8" type="ORF">JDO7802_02327</name>
</gene>
<dbReference type="CDD" id="cd13921">
    <property type="entry name" value="Amicyanin"/>
    <property type="match status" value="1"/>
</dbReference>
<dbReference type="SUPFAM" id="SSF49503">
    <property type="entry name" value="Cupredoxins"/>
    <property type="match status" value="1"/>
</dbReference>
<dbReference type="STRING" id="420998.JDO7802_02327"/>
<evidence type="ECO:0000256" key="6">
    <source>
        <dbReference type="SAM" id="SignalP"/>
    </source>
</evidence>
<dbReference type="InterPro" id="IPR008972">
    <property type="entry name" value="Cupredoxin"/>
</dbReference>
<feature type="chain" id="PRO_5005808057" evidence="6">
    <location>
        <begin position="23"/>
        <end position="118"/>
    </location>
</feature>
<dbReference type="Gene3D" id="2.60.40.420">
    <property type="entry name" value="Cupredoxins - blue copper proteins"/>
    <property type="match status" value="1"/>
</dbReference>
<keyword evidence="9" id="KW-1185">Reference proteome</keyword>
<keyword evidence="6" id="KW-0732">Signal</keyword>
<sequence length="118" mass="12328">MSTTTRRQFLQTSLIGGAAALAATTVGRIAQADGHAQAHTVTIKGFTFQPAQLTINAGDTVTFVNGDGAPHTATATNRSFDTGRLGRGASATLQFGAAGRYDYFCEIHPRMKGVLTVV</sequence>
<dbReference type="GO" id="GO:0009055">
    <property type="term" value="F:electron transfer activity"/>
    <property type="evidence" value="ECO:0007669"/>
    <property type="project" value="InterPro"/>
</dbReference>
<keyword evidence="5" id="KW-0186">Copper</keyword>